<keyword evidence="6" id="KW-1185">Reference proteome</keyword>
<organism evidence="5 6">
    <name type="scientific">Faunimonas pinastri</name>
    <dbReference type="NCBI Taxonomy" id="1855383"/>
    <lineage>
        <taxon>Bacteria</taxon>
        <taxon>Pseudomonadati</taxon>
        <taxon>Pseudomonadota</taxon>
        <taxon>Alphaproteobacteria</taxon>
        <taxon>Hyphomicrobiales</taxon>
        <taxon>Afifellaceae</taxon>
        <taxon>Faunimonas</taxon>
    </lineage>
</organism>
<evidence type="ECO:0000259" key="4">
    <source>
        <dbReference type="PROSITE" id="PS51891"/>
    </source>
</evidence>
<dbReference type="Pfam" id="PF04828">
    <property type="entry name" value="GFA"/>
    <property type="match status" value="1"/>
</dbReference>
<dbReference type="SUPFAM" id="SSF51316">
    <property type="entry name" value="Mss4-like"/>
    <property type="match status" value="1"/>
</dbReference>
<evidence type="ECO:0000313" key="6">
    <source>
        <dbReference type="Proteomes" id="UP000199647"/>
    </source>
</evidence>
<dbReference type="EMBL" id="FOFG01000008">
    <property type="protein sequence ID" value="SEQ87605.1"/>
    <property type="molecule type" value="Genomic_DNA"/>
</dbReference>
<protein>
    <submittedName>
        <fullName evidence="5">Uncharacterized conserved protein</fullName>
    </submittedName>
</protein>
<keyword evidence="3" id="KW-0862">Zinc</keyword>
<evidence type="ECO:0000313" key="5">
    <source>
        <dbReference type="EMBL" id="SEQ87605.1"/>
    </source>
</evidence>
<evidence type="ECO:0000256" key="2">
    <source>
        <dbReference type="ARBA" id="ARBA00022723"/>
    </source>
</evidence>
<accession>A0A1H9JLZ1</accession>
<gene>
    <name evidence="5" type="ORF">SAMN05216548_108169</name>
</gene>
<dbReference type="PANTHER" id="PTHR28620:SF1">
    <property type="entry name" value="CENP-V_GFA DOMAIN-CONTAINING PROTEIN"/>
    <property type="match status" value="1"/>
</dbReference>
<reference evidence="5 6" key="1">
    <citation type="submission" date="2016-10" db="EMBL/GenBank/DDBJ databases">
        <authorList>
            <person name="de Groot N.N."/>
        </authorList>
    </citation>
    <scope>NUCLEOTIDE SEQUENCE [LARGE SCALE GENOMIC DNA]</scope>
    <source>
        <strain evidence="5 6">A52C2</strain>
    </source>
</reference>
<sequence length="140" mass="15371">MNYDIDQIEGACHCGAVRFRVKLTDGLHTARRCTCSYCRMRGAVAVSAAVGDLEILQGADALTLYEFNTHVAKHYFCSRCGIYTHHKRRSDPNLFGVNVACLSGISPFDFPEVPVNDGVTHPQDSGSHRVAGVLKFIPTE</sequence>
<dbReference type="InterPro" id="IPR006913">
    <property type="entry name" value="CENP-V/GFA"/>
</dbReference>
<evidence type="ECO:0000256" key="3">
    <source>
        <dbReference type="ARBA" id="ARBA00022833"/>
    </source>
</evidence>
<dbReference type="GO" id="GO:0016846">
    <property type="term" value="F:carbon-sulfur lyase activity"/>
    <property type="evidence" value="ECO:0007669"/>
    <property type="project" value="InterPro"/>
</dbReference>
<dbReference type="PROSITE" id="PS51891">
    <property type="entry name" value="CENP_V_GFA"/>
    <property type="match status" value="1"/>
</dbReference>
<dbReference type="STRING" id="1855383.SAMN05216548_108169"/>
<comment type="similarity">
    <text evidence="1">Belongs to the Gfa family.</text>
</comment>
<dbReference type="GO" id="GO:0046872">
    <property type="term" value="F:metal ion binding"/>
    <property type="evidence" value="ECO:0007669"/>
    <property type="project" value="UniProtKB-KW"/>
</dbReference>
<dbReference type="AlphaFoldDB" id="A0A1H9JLZ1"/>
<dbReference type="Proteomes" id="UP000199647">
    <property type="component" value="Unassembled WGS sequence"/>
</dbReference>
<dbReference type="PANTHER" id="PTHR28620">
    <property type="entry name" value="CENTROMERE PROTEIN V"/>
    <property type="match status" value="1"/>
</dbReference>
<name>A0A1H9JLZ1_9HYPH</name>
<dbReference type="InterPro" id="IPR052355">
    <property type="entry name" value="CENP-V-like"/>
</dbReference>
<keyword evidence="2" id="KW-0479">Metal-binding</keyword>
<dbReference type="InterPro" id="IPR011057">
    <property type="entry name" value="Mss4-like_sf"/>
</dbReference>
<dbReference type="RefSeq" id="WP_092496931.1">
    <property type="nucleotide sequence ID" value="NZ_FOFG01000008.1"/>
</dbReference>
<proteinExistence type="inferred from homology"/>
<evidence type="ECO:0000256" key="1">
    <source>
        <dbReference type="ARBA" id="ARBA00005495"/>
    </source>
</evidence>
<dbReference type="OrthoDB" id="9805575at2"/>
<feature type="domain" description="CENP-V/GFA" evidence="4">
    <location>
        <begin position="8"/>
        <end position="124"/>
    </location>
</feature>
<dbReference type="Gene3D" id="2.170.150.70">
    <property type="match status" value="1"/>
</dbReference>